<gene>
    <name evidence="8" type="ORF">FKW44_018834</name>
</gene>
<keyword evidence="3" id="KW-0540">Nuclease</keyword>
<feature type="non-terminal residue" evidence="8">
    <location>
        <position position="134"/>
    </location>
</feature>
<dbReference type="SUPFAM" id="SSF56672">
    <property type="entry name" value="DNA/RNA polymerases"/>
    <property type="match status" value="1"/>
</dbReference>
<evidence type="ECO:0000313" key="9">
    <source>
        <dbReference type="Proteomes" id="UP000595437"/>
    </source>
</evidence>
<feature type="domain" description="Reverse transcriptase RNase H-like" evidence="7">
    <location>
        <begin position="4"/>
        <end position="92"/>
    </location>
</feature>
<keyword evidence="9" id="KW-1185">Reference proteome</keyword>
<evidence type="ECO:0000256" key="5">
    <source>
        <dbReference type="ARBA" id="ARBA00022801"/>
    </source>
</evidence>
<keyword evidence="4" id="KW-0255">Endonuclease</keyword>
<dbReference type="GO" id="GO:0004519">
    <property type="term" value="F:endonuclease activity"/>
    <property type="evidence" value="ECO:0007669"/>
    <property type="project" value="UniProtKB-KW"/>
</dbReference>
<evidence type="ECO:0000256" key="6">
    <source>
        <dbReference type="ARBA" id="ARBA00022918"/>
    </source>
</evidence>
<protein>
    <recommendedName>
        <fullName evidence="7">Reverse transcriptase RNase H-like domain-containing protein</fullName>
    </recommendedName>
</protein>
<dbReference type="Pfam" id="PF17917">
    <property type="entry name" value="RT_RNaseH"/>
    <property type="match status" value="1"/>
</dbReference>
<evidence type="ECO:0000313" key="8">
    <source>
        <dbReference type="EMBL" id="QQP38294.1"/>
    </source>
</evidence>
<feature type="non-terminal residue" evidence="8">
    <location>
        <position position="1"/>
    </location>
</feature>
<keyword evidence="5" id="KW-0378">Hydrolase</keyword>
<dbReference type="EMBL" id="CP045902">
    <property type="protein sequence ID" value="QQP38294.1"/>
    <property type="molecule type" value="Genomic_DNA"/>
</dbReference>
<dbReference type="GO" id="GO:0003964">
    <property type="term" value="F:RNA-directed DNA polymerase activity"/>
    <property type="evidence" value="ECO:0007669"/>
    <property type="project" value="UniProtKB-KW"/>
</dbReference>
<keyword evidence="2" id="KW-0548">Nucleotidyltransferase</keyword>
<accession>A0A7T8GV06</accession>
<dbReference type="OrthoDB" id="6366141at2759"/>
<keyword evidence="6" id="KW-0695">RNA-directed DNA polymerase</keyword>
<evidence type="ECO:0000256" key="2">
    <source>
        <dbReference type="ARBA" id="ARBA00022695"/>
    </source>
</evidence>
<name>A0A7T8GV06_CALRO</name>
<dbReference type="Proteomes" id="UP000595437">
    <property type="component" value="Chromosome 13"/>
</dbReference>
<evidence type="ECO:0000259" key="7">
    <source>
        <dbReference type="Pfam" id="PF17917"/>
    </source>
</evidence>
<evidence type="ECO:0000256" key="3">
    <source>
        <dbReference type="ARBA" id="ARBA00022722"/>
    </source>
</evidence>
<evidence type="ECO:0000256" key="1">
    <source>
        <dbReference type="ARBA" id="ARBA00022679"/>
    </source>
</evidence>
<proteinExistence type="predicted"/>
<evidence type="ECO:0000256" key="4">
    <source>
        <dbReference type="ARBA" id="ARBA00022759"/>
    </source>
</evidence>
<organism evidence="8 9">
    <name type="scientific">Caligus rogercresseyi</name>
    <name type="common">Sea louse</name>
    <dbReference type="NCBI Taxonomy" id="217165"/>
    <lineage>
        <taxon>Eukaryota</taxon>
        <taxon>Metazoa</taxon>
        <taxon>Ecdysozoa</taxon>
        <taxon>Arthropoda</taxon>
        <taxon>Crustacea</taxon>
        <taxon>Multicrustacea</taxon>
        <taxon>Hexanauplia</taxon>
        <taxon>Copepoda</taxon>
        <taxon>Siphonostomatoida</taxon>
        <taxon>Caligidae</taxon>
        <taxon>Caligus</taxon>
    </lineage>
</organism>
<dbReference type="GO" id="GO:0016787">
    <property type="term" value="F:hydrolase activity"/>
    <property type="evidence" value="ECO:0007669"/>
    <property type="project" value="UniProtKB-KW"/>
</dbReference>
<keyword evidence="1" id="KW-0808">Transferase</keyword>
<reference evidence="9" key="1">
    <citation type="submission" date="2021-01" db="EMBL/GenBank/DDBJ databases">
        <title>Caligus Genome Assembly.</title>
        <authorList>
            <person name="Gallardo-Escarate C."/>
        </authorList>
    </citation>
    <scope>NUCLEOTIDE SEQUENCE [LARGE SCALE GENOMIC DNA]</scope>
</reference>
<dbReference type="AlphaFoldDB" id="A0A7T8GV06"/>
<dbReference type="PANTHER" id="PTHR34072">
    <property type="entry name" value="ENZYMATIC POLYPROTEIN-RELATED"/>
    <property type="match status" value="1"/>
</dbReference>
<sequence>NRWSKEGIGYYLSQKHCECDAQTPDCCNDGWRVTLVGSRFLSQTEQKYAPIEGEMLGVAWALEQTRYFIHGCDNLIVVTDHKPLVKLLGDRTLDEIPNMRLFRLKQRTLLWRFQIFHLPGKTNHVADATSRNPS</sequence>
<dbReference type="InterPro" id="IPR041373">
    <property type="entry name" value="RT_RNaseH"/>
</dbReference>
<dbReference type="InterPro" id="IPR043502">
    <property type="entry name" value="DNA/RNA_pol_sf"/>
</dbReference>